<sequence>MSEVQLYQYHLVVKHWKGNKNANIEQFFNASHFFANHPTLEFFLGIESKNNEDYQVLLLSEDSVKSLHTELENFTSSKLSMIPKFQNVTYKKVKSTFIDSSQAFNKINKEIKKFNKQSKADSKLRKMKEQWEKAQNMVKTKKYFFVAVDVESYERDHSCILEVGWSMFDSKSEKFMDRHFCATEYKHLKNGQFVPDRKDRFNFGETVWESLTNIRGEIIKDLTGENEKGNVVFVGHDVQMDVKYLESMKVNVEEVINPAAYFDTAEMNAARVGKPNQRIGLGKLLDELDIENYCLHNAGNDAHYTLCLFLELCKLPLQSPEESSSD</sequence>
<dbReference type="InterPro" id="IPR036397">
    <property type="entry name" value="RNaseH_sf"/>
</dbReference>
<dbReference type="InterPro" id="IPR048519">
    <property type="entry name" value="Gfd2/YDR514C-like_C"/>
</dbReference>
<dbReference type="Gene3D" id="3.30.420.10">
    <property type="entry name" value="Ribonuclease H-like superfamily/Ribonuclease H"/>
    <property type="match status" value="1"/>
</dbReference>
<dbReference type="GO" id="GO:0005634">
    <property type="term" value="C:nucleus"/>
    <property type="evidence" value="ECO:0007669"/>
    <property type="project" value="TreeGrafter"/>
</dbReference>
<keyword evidence="3" id="KW-1185">Reference proteome</keyword>
<evidence type="ECO:0000259" key="1">
    <source>
        <dbReference type="Pfam" id="PF21762"/>
    </source>
</evidence>
<evidence type="ECO:0000313" key="3">
    <source>
        <dbReference type="Proteomes" id="UP000022910"/>
    </source>
</evidence>
<dbReference type="InterPro" id="IPR012337">
    <property type="entry name" value="RNaseH-like_sf"/>
</dbReference>
<dbReference type="PANTHER" id="PTHR28083:SF1">
    <property type="entry name" value="GOOD FOR FULL DBP5 ACTIVITY PROTEIN 2"/>
    <property type="match status" value="1"/>
</dbReference>
<dbReference type="GO" id="GO:0003676">
    <property type="term" value="F:nucleic acid binding"/>
    <property type="evidence" value="ECO:0007669"/>
    <property type="project" value="InterPro"/>
</dbReference>
<dbReference type="SUPFAM" id="SSF53098">
    <property type="entry name" value="Ribonuclease H-like"/>
    <property type="match status" value="1"/>
</dbReference>
<proteinExistence type="predicted"/>
<gene>
    <name evidence="2" type="ORF">RirG_206270</name>
</gene>
<dbReference type="OMA" id="QIEYIRY"/>
<dbReference type="Pfam" id="PF21762">
    <property type="entry name" value="DEDDh_C"/>
    <property type="match status" value="1"/>
</dbReference>
<dbReference type="AlphaFoldDB" id="A0A015KDD6"/>
<dbReference type="SMR" id="A0A015KDD6"/>
<comment type="caution">
    <text evidence="2">The sequence shown here is derived from an EMBL/GenBank/DDBJ whole genome shotgun (WGS) entry which is preliminary data.</text>
</comment>
<dbReference type="OrthoDB" id="5953249at2759"/>
<name>A0A015KDD6_RHIIW</name>
<dbReference type="HOGENOM" id="CLU_073909_0_0_1"/>
<organism evidence="2 3">
    <name type="scientific">Rhizophagus irregularis (strain DAOM 197198w)</name>
    <name type="common">Glomus intraradices</name>
    <dbReference type="NCBI Taxonomy" id="1432141"/>
    <lineage>
        <taxon>Eukaryota</taxon>
        <taxon>Fungi</taxon>
        <taxon>Fungi incertae sedis</taxon>
        <taxon>Mucoromycota</taxon>
        <taxon>Glomeromycotina</taxon>
        <taxon>Glomeromycetes</taxon>
        <taxon>Glomerales</taxon>
        <taxon>Glomeraceae</taxon>
        <taxon>Rhizophagus</taxon>
    </lineage>
</organism>
<dbReference type="InterPro" id="IPR040151">
    <property type="entry name" value="Gfd2/YDR514C-like"/>
</dbReference>
<accession>A0A015KDD6</accession>
<dbReference type="STRING" id="1432141.A0A015KDD6"/>
<dbReference type="PANTHER" id="PTHR28083">
    <property type="entry name" value="GOOD FOR FULL DBP5 ACTIVITY PROTEIN 2"/>
    <property type="match status" value="1"/>
</dbReference>
<feature type="domain" description="Gfd2/YDR514C-like C-terminal" evidence="1">
    <location>
        <begin position="145"/>
        <end position="311"/>
    </location>
</feature>
<reference evidence="2 3" key="1">
    <citation type="submission" date="2014-02" db="EMBL/GenBank/DDBJ databases">
        <title>Single nucleus genome sequencing reveals high similarity among nuclei of an endomycorrhizal fungus.</title>
        <authorList>
            <person name="Lin K."/>
            <person name="Geurts R."/>
            <person name="Zhang Z."/>
            <person name="Limpens E."/>
            <person name="Saunders D.G."/>
            <person name="Mu D."/>
            <person name="Pang E."/>
            <person name="Cao H."/>
            <person name="Cha H."/>
            <person name="Lin T."/>
            <person name="Zhou Q."/>
            <person name="Shang Y."/>
            <person name="Li Y."/>
            <person name="Ivanov S."/>
            <person name="Sharma T."/>
            <person name="Velzen R.V."/>
            <person name="Ruijter N.D."/>
            <person name="Aanen D.K."/>
            <person name="Win J."/>
            <person name="Kamoun S."/>
            <person name="Bisseling T."/>
            <person name="Huang S."/>
        </authorList>
    </citation>
    <scope>NUCLEOTIDE SEQUENCE [LARGE SCALE GENOMIC DNA]</scope>
    <source>
        <strain evidence="3">DAOM197198w</strain>
    </source>
</reference>
<dbReference type="Proteomes" id="UP000022910">
    <property type="component" value="Unassembled WGS sequence"/>
</dbReference>
<protein>
    <recommendedName>
        <fullName evidence="1">Gfd2/YDR514C-like C-terminal domain-containing protein</fullName>
    </recommendedName>
</protein>
<dbReference type="EMBL" id="JEMT01027340">
    <property type="protein sequence ID" value="EXX57541.1"/>
    <property type="molecule type" value="Genomic_DNA"/>
</dbReference>
<evidence type="ECO:0000313" key="2">
    <source>
        <dbReference type="EMBL" id="EXX57541.1"/>
    </source>
</evidence>